<keyword evidence="4" id="KW-1185">Reference proteome</keyword>
<feature type="region of interest" description="Disordered" evidence="1">
    <location>
        <begin position="496"/>
        <end position="519"/>
    </location>
</feature>
<feature type="compositionally biased region" description="Polar residues" evidence="1">
    <location>
        <begin position="506"/>
        <end position="519"/>
    </location>
</feature>
<name>A0AAV0U515_9STRA</name>
<dbReference type="InterPro" id="IPR011666">
    <property type="entry name" value="DUF1604"/>
</dbReference>
<reference evidence="3" key="1">
    <citation type="submission" date="2022-12" db="EMBL/GenBank/DDBJ databases">
        <authorList>
            <person name="Webb A."/>
        </authorList>
    </citation>
    <scope>NUCLEOTIDE SEQUENCE</scope>
    <source>
        <strain evidence="3">Pd1</strain>
    </source>
</reference>
<dbReference type="GO" id="GO:0003723">
    <property type="term" value="F:RNA binding"/>
    <property type="evidence" value="ECO:0007669"/>
    <property type="project" value="TreeGrafter"/>
</dbReference>
<feature type="region of interest" description="Disordered" evidence="1">
    <location>
        <begin position="1"/>
        <end position="78"/>
    </location>
</feature>
<feature type="compositionally biased region" description="Basic residues" evidence="1">
    <location>
        <begin position="741"/>
        <end position="755"/>
    </location>
</feature>
<evidence type="ECO:0000313" key="4">
    <source>
        <dbReference type="Proteomes" id="UP001162029"/>
    </source>
</evidence>
<dbReference type="GO" id="GO:0006397">
    <property type="term" value="P:mRNA processing"/>
    <property type="evidence" value="ECO:0007669"/>
    <property type="project" value="InterPro"/>
</dbReference>
<proteinExistence type="predicted"/>
<feature type="compositionally biased region" description="Basic residues" evidence="1">
    <location>
        <begin position="763"/>
        <end position="782"/>
    </location>
</feature>
<accession>A0AAV0U515</accession>
<organism evidence="3 4">
    <name type="scientific">Peronospora destructor</name>
    <dbReference type="NCBI Taxonomy" id="86335"/>
    <lineage>
        <taxon>Eukaryota</taxon>
        <taxon>Sar</taxon>
        <taxon>Stramenopiles</taxon>
        <taxon>Oomycota</taxon>
        <taxon>Peronosporomycetes</taxon>
        <taxon>Peronosporales</taxon>
        <taxon>Peronosporaceae</taxon>
        <taxon>Peronospora</taxon>
    </lineage>
</organism>
<dbReference type="InterPro" id="IPR000467">
    <property type="entry name" value="G_patch_dom"/>
</dbReference>
<dbReference type="PANTHER" id="PTHR13384:SF19">
    <property type="entry name" value="G PATCH DOMAIN-CONTAINING PROTEIN 1"/>
    <property type="match status" value="1"/>
</dbReference>
<dbReference type="Pfam" id="PF07713">
    <property type="entry name" value="DUF1604"/>
    <property type="match status" value="1"/>
</dbReference>
<dbReference type="GO" id="GO:0005634">
    <property type="term" value="C:nucleus"/>
    <property type="evidence" value="ECO:0007669"/>
    <property type="project" value="TreeGrafter"/>
</dbReference>
<dbReference type="Pfam" id="PF01585">
    <property type="entry name" value="G-patch"/>
    <property type="match status" value="1"/>
</dbReference>
<feature type="region of interest" description="Disordered" evidence="1">
    <location>
        <begin position="625"/>
        <end position="801"/>
    </location>
</feature>
<feature type="domain" description="G-patch" evidence="2">
    <location>
        <begin position="124"/>
        <end position="146"/>
    </location>
</feature>
<protein>
    <recommendedName>
        <fullName evidence="2">G-patch domain-containing protein</fullName>
    </recommendedName>
</protein>
<evidence type="ECO:0000256" key="1">
    <source>
        <dbReference type="SAM" id="MobiDB-lite"/>
    </source>
</evidence>
<sequence length="801" mass="89924">MKRVGVRNQEVTDAQGRRRFHGAFTGGFSAGYYNSVGSERGWTPKTFSSSRKNRSSRVEQRPEDFMDEDDDPLLGKRLETSECYDTLQTESKRRLQQQQQQPERSQAAAIPVFTLPDDWILPVHDSIGVNLLKQMGWKEGHGVGKRIRRHKYQEEEEEEEKERGGHVMHDADADKTHMQLQEEAEEEVSVPFRKVFDVQKIFPKPKLDRYGVGFDPYTDAPEFSVYKQQQQEKEKEGSHRHGVSFVDALNSSNGSNRVTSGYGLSALEENDDVDVYGTVSMAEFDRVIAPLGAKSNICRITSSAQRFCRHEKTRRSRALCSDGISVLPGFELAVSKEKPPKVINTRLAVPSGYTAYHRFDEDEDHDDAVTALYRKFNFSTDANNNGTFVTAKPRSAFFDDNRKNGQGDTDNVRADAGEVARSVKSAFDFRGKSQKAQHFDAVKQAKQGLTVLCSMPTASVDEPVPPKGRQPLACANTGDQFRATISASIAKRFVSSKSSMVEGKNDSSQQDVSQAKVSRRSQSLWIPKSMLCKRFHVKCTGSTGSNGKDDKGDKKRDLFDDKLVPHLMEYAADRAAHKQSEVDMNKTSKYSEFVETERVKSRDLPVLPAAEKGCASLLKAIFEPSDESDLSRDSSADESEDDDNDEEREEVLGVSKQESLSKLTFRVHAASCSSGDAGESLPVAAEGYREKSSSSDDETFIPTASAASGRVSEQMNRRRKRSHSVGTGDDGDAKRKAKEEKRKHKKHKKHHKHRVSRDSKDKKKDKKERKSHKCRSSKHSRRCLSAIRSPSRRGRSIRRDV</sequence>
<evidence type="ECO:0000313" key="3">
    <source>
        <dbReference type="EMBL" id="CAI5730570.1"/>
    </source>
</evidence>
<feature type="compositionally biased region" description="Acidic residues" evidence="1">
    <location>
        <begin position="636"/>
        <end position="649"/>
    </location>
</feature>
<dbReference type="PANTHER" id="PTHR13384">
    <property type="entry name" value="G PATCH DOMAIN-CONTAINING PROTEIN 1"/>
    <property type="match status" value="1"/>
</dbReference>
<gene>
    <name evidence="3" type="ORF">PDE001_LOCUS4548</name>
</gene>
<dbReference type="PROSITE" id="PS50174">
    <property type="entry name" value="G_PATCH"/>
    <property type="match status" value="1"/>
</dbReference>
<dbReference type="AlphaFoldDB" id="A0AAV0U515"/>
<feature type="compositionally biased region" description="Basic and acidic residues" evidence="1">
    <location>
        <begin position="731"/>
        <end position="740"/>
    </location>
</feature>
<comment type="caution">
    <text evidence="3">The sequence shown here is derived from an EMBL/GenBank/DDBJ whole genome shotgun (WGS) entry which is preliminary data.</text>
</comment>
<feature type="compositionally biased region" description="Basic residues" evidence="1">
    <location>
        <begin position="790"/>
        <end position="801"/>
    </location>
</feature>
<evidence type="ECO:0000259" key="2">
    <source>
        <dbReference type="PROSITE" id="PS50174"/>
    </source>
</evidence>
<dbReference type="Proteomes" id="UP001162029">
    <property type="component" value="Unassembled WGS sequence"/>
</dbReference>
<dbReference type="EMBL" id="CANTFM010000827">
    <property type="protein sequence ID" value="CAI5730570.1"/>
    <property type="molecule type" value="Genomic_DNA"/>
</dbReference>